<evidence type="ECO:0000259" key="16">
    <source>
        <dbReference type="Pfam" id="PF00593"/>
    </source>
</evidence>
<keyword evidence="13 14" id="KW-0998">Cell outer membrane</keyword>
<evidence type="ECO:0000256" key="11">
    <source>
        <dbReference type="ARBA" id="ARBA00023136"/>
    </source>
</evidence>
<feature type="domain" description="TonB-dependent receptor-like beta-barrel" evidence="16">
    <location>
        <begin position="254"/>
        <end position="729"/>
    </location>
</feature>
<dbReference type="SUPFAM" id="SSF56935">
    <property type="entry name" value="Porins"/>
    <property type="match status" value="1"/>
</dbReference>
<evidence type="ECO:0000256" key="5">
    <source>
        <dbReference type="ARBA" id="ARBA00022496"/>
    </source>
</evidence>
<evidence type="ECO:0000256" key="10">
    <source>
        <dbReference type="ARBA" id="ARBA00023077"/>
    </source>
</evidence>
<keyword evidence="10 15" id="KW-0798">TonB box</keyword>
<evidence type="ECO:0000256" key="9">
    <source>
        <dbReference type="ARBA" id="ARBA00023065"/>
    </source>
</evidence>
<keyword evidence="12 18" id="KW-0675">Receptor</keyword>
<dbReference type="GO" id="GO:0015344">
    <property type="term" value="F:siderophore uptake transmembrane transporter activity"/>
    <property type="evidence" value="ECO:0007669"/>
    <property type="project" value="TreeGrafter"/>
</dbReference>
<dbReference type="InterPro" id="IPR012910">
    <property type="entry name" value="Plug_dom"/>
</dbReference>
<dbReference type="AlphaFoldDB" id="A0A0C4WS54"/>
<dbReference type="Pfam" id="PF07715">
    <property type="entry name" value="Plug"/>
    <property type="match status" value="1"/>
</dbReference>
<comment type="subcellular location">
    <subcellularLocation>
        <location evidence="1 14">Cell outer membrane</location>
        <topology evidence="1 14">Multi-pass membrane protein</topology>
    </subcellularLocation>
</comment>
<evidence type="ECO:0000313" key="18">
    <source>
        <dbReference type="EMBL" id="AJE22435.1"/>
    </source>
</evidence>
<keyword evidence="9" id="KW-0406">Ion transport</keyword>
<dbReference type="PANTHER" id="PTHR32552:SF89">
    <property type="entry name" value="CATECHOLATE SIDEROPHORE RECEPTOR FIU"/>
    <property type="match status" value="1"/>
</dbReference>
<protein>
    <submittedName>
        <fullName evidence="18">Outer membrane ferric siderophore receptor</fullName>
    </submittedName>
</protein>
<dbReference type="FunFam" id="2.170.130.10:FF:000001">
    <property type="entry name" value="Catecholate siderophore TonB-dependent receptor"/>
    <property type="match status" value="1"/>
</dbReference>
<feature type="domain" description="TonB-dependent receptor plug" evidence="17">
    <location>
        <begin position="80"/>
        <end position="178"/>
    </location>
</feature>
<dbReference type="NCBIfam" id="TIGR01783">
    <property type="entry name" value="TonB-siderophor"/>
    <property type="match status" value="1"/>
</dbReference>
<keyword evidence="3 14" id="KW-0813">Transport</keyword>
<keyword evidence="11 14" id="KW-0472">Membrane</keyword>
<dbReference type="GO" id="GO:0009279">
    <property type="term" value="C:cell outer membrane"/>
    <property type="evidence" value="ECO:0007669"/>
    <property type="project" value="UniProtKB-SubCell"/>
</dbReference>
<evidence type="ECO:0000256" key="4">
    <source>
        <dbReference type="ARBA" id="ARBA00022452"/>
    </source>
</evidence>
<dbReference type="Gene3D" id="2.40.170.20">
    <property type="entry name" value="TonB-dependent receptor, beta-barrel domain"/>
    <property type="match status" value="1"/>
</dbReference>
<keyword evidence="4 14" id="KW-1134">Transmembrane beta strand</keyword>
<evidence type="ECO:0000256" key="2">
    <source>
        <dbReference type="ARBA" id="ARBA00009810"/>
    </source>
</evidence>
<dbReference type="InterPro" id="IPR037066">
    <property type="entry name" value="Plug_dom_sf"/>
</dbReference>
<evidence type="ECO:0000256" key="8">
    <source>
        <dbReference type="ARBA" id="ARBA00023004"/>
    </source>
</evidence>
<dbReference type="RefSeq" id="WP_039805659.1">
    <property type="nucleotide sequence ID" value="NZ_CP010415.1"/>
</dbReference>
<dbReference type="CDD" id="cd01347">
    <property type="entry name" value="ligand_gated_channel"/>
    <property type="match status" value="1"/>
</dbReference>
<dbReference type="Gene3D" id="2.170.130.10">
    <property type="entry name" value="TonB-dependent receptor, plug domain"/>
    <property type="match status" value="1"/>
</dbReference>
<keyword evidence="6 14" id="KW-0812">Transmembrane</keyword>
<gene>
    <name evidence="18" type="ORF">Achr_30220</name>
</gene>
<evidence type="ECO:0000256" key="15">
    <source>
        <dbReference type="RuleBase" id="RU003357"/>
    </source>
</evidence>
<dbReference type="InterPro" id="IPR039426">
    <property type="entry name" value="TonB-dep_rcpt-like"/>
</dbReference>
<keyword evidence="8" id="KW-0408">Iron</keyword>
<evidence type="ECO:0000259" key="17">
    <source>
        <dbReference type="Pfam" id="PF07715"/>
    </source>
</evidence>
<evidence type="ECO:0000256" key="14">
    <source>
        <dbReference type="PROSITE-ProRule" id="PRU01360"/>
    </source>
</evidence>
<evidence type="ECO:0000256" key="7">
    <source>
        <dbReference type="ARBA" id="ARBA00022729"/>
    </source>
</evidence>
<dbReference type="InterPro" id="IPR036942">
    <property type="entry name" value="Beta-barrel_TonB_sf"/>
</dbReference>
<dbReference type="GO" id="GO:0038023">
    <property type="term" value="F:signaling receptor activity"/>
    <property type="evidence" value="ECO:0007669"/>
    <property type="project" value="InterPro"/>
</dbReference>
<dbReference type="STRING" id="1328314.Achr_30220"/>
<dbReference type="PROSITE" id="PS52016">
    <property type="entry name" value="TONB_DEPENDENT_REC_3"/>
    <property type="match status" value="1"/>
</dbReference>
<keyword evidence="19" id="KW-1185">Reference proteome</keyword>
<keyword evidence="5" id="KW-0410">Iron transport</keyword>
<evidence type="ECO:0000256" key="13">
    <source>
        <dbReference type="ARBA" id="ARBA00023237"/>
    </source>
</evidence>
<name>A0A0C4WS54_9GAMM</name>
<comment type="similarity">
    <text evidence="2 14 15">Belongs to the TonB-dependent receptor family.</text>
</comment>
<evidence type="ECO:0000256" key="3">
    <source>
        <dbReference type="ARBA" id="ARBA00022448"/>
    </source>
</evidence>
<evidence type="ECO:0000256" key="1">
    <source>
        <dbReference type="ARBA" id="ARBA00004571"/>
    </source>
</evidence>
<dbReference type="PANTHER" id="PTHR32552">
    <property type="entry name" value="FERRICHROME IRON RECEPTOR-RELATED"/>
    <property type="match status" value="1"/>
</dbReference>
<evidence type="ECO:0000313" key="19">
    <source>
        <dbReference type="Proteomes" id="UP000068210"/>
    </source>
</evidence>
<dbReference type="InterPro" id="IPR000531">
    <property type="entry name" value="Beta-barrel_TonB"/>
</dbReference>
<accession>A0A0C4WS54</accession>
<dbReference type="Proteomes" id="UP000068210">
    <property type="component" value="Chromosome"/>
</dbReference>
<evidence type="ECO:0000256" key="6">
    <source>
        <dbReference type="ARBA" id="ARBA00022692"/>
    </source>
</evidence>
<reference evidence="18 19" key="1">
    <citation type="journal article" date="2015" name="PLoS ONE">
        <title>Azotobacter Genomes: The Genome of Azotobacter chroococcum NCIMB 8003 (ATCC 4412).</title>
        <authorList>
            <person name="Robson R.L."/>
            <person name="Jones R."/>
            <person name="Robson R.M."/>
            <person name="Schwartz A."/>
            <person name="Richardson T.H."/>
        </authorList>
    </citation>
    <scope>NUCLEOTIDE SEQUENCE [LARGE SCALE GENOMIC DNA]</scope>
    <source>
        <strain evidence="18 19">NCIMB 8003</strain>
    </source>
</reference>
<sequence length="760" mass="83357">MSRINERPATKPCVLASALGVVTAVTAVGGLRAEEAAQKETARKDAEKKEVLSLEADSVIGQREDDYKVESASKKFTAPLRETPKSVTIISQQVIEDTGSLTLVDALRTTSGITFGAGEGGNPAGDRPIIRGFNAESDTFIDGLRDVASQTREIFNIEQIEVSKGPGSAYTGAGSTGGSINMITKTAKRNDFLDLSQTFGSDQTRRSTLDFNRMLTDQVGFRLNLMKHDANIAGREGVDVSRWGVAPSITFGFDTPTRATFSYYHLEADDMPDYGIPLSPSGIGVKRRPVGDKDAFYGLTSRDYRESSTDSGTFRIEHDLNENVTISNTFRQVRTTLDYIATNPDDTRGNVSRGLVWRSPKSRNSTSEGWVNQTDFQAKFSTGSIEHTMVGGIEITDQDVHNRPYAFYTASGAAISTTSSCNAASQSSGNCTSLGNPSYKDDWTGSYKDGLAYTDTDTQTKSAYLFDTLKFNDKWSLNLGLRYDDFETTSSGYSTTAGNFKYENNNNFWSHQLGVVFNPLPNGSIYVAWSTSRNPVGETSGEGADSIATATQDLEPERNRNLELGTKWEFFDGRLALDSAIFKTKKSNARVTDEDGRTQNMGEVEIKGFELGVNGRITPEWQVFANYTYLDSEIVNGGVVDIDPSSAVVRVDGANDGNENPSTPENSFSFWSTYQLFPFLSIGGGANYVDSRYGDAANTARVSSYWRYDAMANLKVSKSLDLQLNVQNLTDKRYFDQIYPTHMAHVAPGRTVLLATNFHF</sequence>
<dbReference type="Pfam" id="PF00593">
    <property type="entry name" value="TonB_dep_Rec_b-barrel"/>
    <property type="match status" value="1"/>
</dbReference>
<evidence type="ECO:0000256" key="12">
    <source>
        <dbReference type="ARBA" id="ARBA00023170"/>
    </source>
</evidence>
<dbReference type="KEGG" id="acx:Achr_30220"/>
<keyword evidence="7" id="KW-0732">Signal</keyword>
<dbReference type="GO" id="GO:0015891">
    <property type="term" value="P:siderophore transport"/>
    <property type="evidence" value="ECO:0007669"/>
    <property type="project" value="InterPro"/>
</dbReference>
<dbReference type="EMBL" id="CP010415">
    <property type="protein sequence ID" value="AJE22435.1"/>
    <property type="molecule type" value="Genomic_DNA"/>
</dbReference>
<organism evidence="18 19">
    <name type="scientific">Azotobacter chroococcum NCIMB 8003</name>
    <dbReference type="NCBI Taxonomy" id="1328314"/>
    <lineage>
        <taxon>Bacteria</taxon>
        <taxon>Pseudomonadati</taxon>
        <taxon>Pseudomonadota</taxon>
        <taxon>Gammaproteobacteria</taxon>
        <taxon>Pseudomonadales</taxon>
        <taxon>Pseudomonadaceae</taxon>
        <taxon>Azotobacter</taxon>
    </lineage>
</organism>
<dbReference type="HOGENOM" id="CLU_008287_9_1_6"/>
<dbReference type="InterPro" id="IPR010105">
    <property type="entry name" value="TonB_sidphr_rcpt"/>
</dbReference>
<proteinExistence type="inferred from homology"/>